<dbReference type="GO" id="GO:0005737">
    <property type="term" value="C:cytoplasm"/>
    <property type="evidence" value="ECO:0007669"/>
    <property type="project" value="TreeGrafter"/>
</dbReference>
<dbReference type="PANTHER" id="PTHR48079">
    <property type="entry name" value="PROTEIN YEEZ"/>
    <property type="match status" value="1"/>
</dbReference>
<dbReference type="PANTHER" id="PTHR48079:SF6">
    <property type="entry name" value="NAD(P)-BINDING DOMAIN-CONTAINING PROTEIN-RELATED"/>
    <property type="match status" value="1"/>
</dbReference>
<dbReference type="InterPro" id="IPR051783">
    <property type="entry name" value="NAD(P)-dependent_oxidoreduct"/>
</dbReference>
<proteinExistence type="predicted"/>
<dbReference type="InterPro" id="IPR036291">
    <property type="entry name" value="NAD(P)-bd_dom_sf"/>
</dbReference>
<dbReference type="Gene3D" id="3.40.50.720">
    <property type="entry name" value="NAD(P)-binding Rossmann-like Domain"/>
    <property type="match status" value="1"/>
</dbReference>
<organism evidence="2 3">
    <name type="scientific">Microlunatus soli</name>
    <dbReference type="NCBI Taxonomy" id="630515"/>
    <lineage>
        <taxon>Bacteria</taxon>
        <taxon>Bacillati</taxon>
        <taxon>Actinomycetota</taxon>
        <taxon>Actinomycetes</taxon>
        <taxon>Propionibacteriales</taxon>
        <taxon>Propionibacteriaceae</taxon>
        <taxon>Microlunatus</taxon>
    </lineage>
</organism>
<dbReference type="OrthoDB" id="9776016at2"/>
<dbReference type="Proteomes" id="UP000199103">
    <property type="component" value="Chromosome I"/>
</dbReference>
<dbReference type="AlphaFoldDB" id="A0A1H1T7H0"/>
<evidence type="ECO:0000313" key="2">
    <source>
        <dbReference type="EMBL" id="SDS55926.1"/>
    </source>
</evidence>
<evidence type="ECO:0000313" key="3">
    <source>
        <dbReference type="Proteomes" id="UP000199103"/>
    </source>
</evidence>
<accession>A0A1H1T7H0</accession>
<keyword evidence="3" id="KW-1185">Reference proteome</keyword>
<dbReference type="Pfam" id="PF01370">
    <property type="entry name" value="Epimerase"/>
    <property type="match status" value="1"/>
</dbReference>
<evidence type="ECO:0000259" key="1">
    <source>
        <dbReference type="Pfam" id="PF01370"/>
    </source>
</evidence>
<dbReference type="SUPFAM" id="SSF51735">
    <property type="entry name" value="NAD(P)-binding Rossmann-fold domains"/>
    <property type="match status" value="1"/>
</dbReference>
<dbReference type="STRING" id="630515.SAMN04489812_2279"/>
<dbReference type="EMBL" id="LT629772">
    <property type="protein sequence ID" value="SDS55926.1"/>
    <property type="molecule type" value="Genomic_DNA"/>
</dbReference>
<feature type="domain" description="NAD-dependent epimerase/dehydratase" evidence="1">
    <location>
        <begin position="14"/>
        <end position="224"/>
    </location>
</feature>
<protein>
    <submittedName>
        <fullName evidence="2">Nucleoside-diphosphate-sugar epimerase</fullName>
    </submittedName>
</protein>
<reference evidence="2 3" key="1">
    <citation type="submission" date="2016-10" db="EMBL/GenBank/DDBJ databases">
        <authorList>
            <person name="de Groot N.N."/>
        </authorList>
    </citation>
    <scope>NUCLEOTIDE SEQUENCE [LARGE SCALE GENOMIC DNA]</scope>
    <source>
        <strain evidence="2 3">DSM 21800</strain>
    </source>
</reference>
<dbReference type="GO" id="GO:0004029">
    <property type="term" value="F:aldehyde dehydrogenase (NAD+) activity"/>
    <property type="evidence" value="ECO:0007669"/>
    <property type="project" value="TreeGrafter"/>
</dbReference>
<gene>
    <name evidence="2" type="ORF">SAMN04489812_2279</name>
</gene>
<dbReference type="InterPro" id="IPR001509">
    <property type="entry name" value="Epimerase_deHydtase"/>
</dbReference>
<name>A0A1H1T7H0_9ACTN</name>
<sequence>MLDYDSAPLKVLYLGGTGTISASCVRLSVAAGMDVTLVNRGNNAAQRELPAAVTTLTADVTDTASLLAALGDRTYDAVINFLSFDADDARRMVDVFAGRTAQYVHISSASVYAKPVHRSPITESVPAHNPLFPYANAKAETERALLESYTDKGFPATIVRPSHTYDDANPPLPGGWAAVDRLARGEEIVVHGDGTSLWTLTHSEDFAVGLIGLLGNPRTIGETFHITGDDVYTWDQIYTIVAGALGVEAKLTHLPSELFPVIAPDWFWSYEALWDIGHSAVFDNSKLRSYVPAFAPQLTFHRAARRMAQWRADHPDSTGPKPGDAEVLQRLVDAQHAIAETASGFAPKEK</sequence>